<dbReference type="eggNOG" id="COG2982">
    <property type="taxonomic scope" value="Bacteria"/>
</dbReference>
<organism evidence="2 3">
    <name type="scientific">Frateuria aurantia (strain ATCC 33424 / DSM 6220 / KCTC 2777 / LMG 1558 / NBRC 3245 / NCIMB 13370)</name>
    <name type="common">Acetobacter aurantius</name>
    <dbReference type="NCBI Taxonomy" id="767434"/>
    <lineage>
        <taxon>Bacteria</taxon>
        <taxon>Pseudomonadati</taxon>
        <taxon>Pseudomonadota</taxon>
        <taxon>Gammaproteobacteria</taxon>
        <taxon>Lysobacterales</taxon>
        <taxon>Rhodanobacteraceae</taxon>
        <taxon>Frateuria</taxon>
    </lineage>
</organism>
<feature type="compositionally biased region" description="Basic and acidic residues" evidence="1">
    <location>
        <begin position="1172"/>
        <end position="1181"/>
    </location>
</feature>
<dbReference type="Gene3D" id="3.30.1330.60">
    <property type="entry name" value="OmpA-like domain"/>
    <property type="match status" value="1"/>
</dbReference>
<dbReference type="STRING" id="767434.Fraau_1165"/>
<dbReference type="KEGG" id="fau:Fraau_1165"/>
<dbReference type="EMBL" id="CP003350">
    <property type="protein sequence ID" value="AFC85624.1"/>
    <property type="molecule type" value="Genomic_DNA"/>
</dbReference>
<dbReference type="HOGENOM" id="CLU_005680_1_0_6"/>
<evidence type="ECO:0000313" key="3">
    <source>
        <dbReference type="Proteomes" id="UP000005234"/>
    </source>
</evidence>
<dbReference type="AlphaFoldDB" id="H8L429"/>
<feature type="region of interest" description="Disordered" evidence="1">
    <location>
        <begin position="1157"/>
        <end position="1181"/>
    </location>
</feature>
<dbReference type="Pfam" id="PF05359">
    <property type="entry name" value="DUF748"/>
    <property type="match status" value="2"/>
</dbReference>
<keyword evidence="3" id="KW-1185">Reference proteome</keyword>
<dbReference type="InterPro" id="IPR052894">
    <property type="entry name" value="AsmA-related"/>
</dbReference>
<evidence type="ECO:0000313" key="2">
    <source>
        <dbReference type="EMBL" id="AFC85624.1"/>
    </source>
</evidence>
<proteinExistence type="predicted"/>
<dbReference type="PANTHER" id="PTHR30441">
    <property type="entry name" value="DUF748 DOMAIN-CONTAINING PROTEIN"/>
    <property type="match status" value="1"/>
</dbReference>
<dbReference type="PANTHER" id="PTHR30441:SF8">
    <property type="entry name" value="DUF748 DOMAIN-CONTAINING PROTEIN"/>
    <property type="match status" value="1"/>
</dbReference>
<evidence type="ECO:0000256" key="1">
    <source>
        <dbReference type="SAM" id="MobiDB-lite"/>
    </source>
</evidence>
<gene>
    <name evidence="2" type="ordered locus">Fraau_1165</name>
</gene>
<name>H8L429_FRAAD</name>
<dbReference type="RefSeq" id="WP_014402630.1">
    <property type="nucleotide sequence ID" value="NC_017033.1"/>
</dbReference>
<accession>H8L429</accession>
<reference evidence="2" key="1">
    <citation type="submission" date="2012-02" db="EMBL/GenBank/DDBJ databases">
        <title>The complete genome of Frateuria aurantia DSM 6220.</title>
        <authorList>
            <consortium name="US DOE Joint Genome Institute (JGI-PGF)"/>
            <person name="Lucas S."/>
            <person name="Copeland A."/>
            <person name="Lapidus A."/>
            <person name="Glavina del Rio T."/>
            <person name="Dalin E."/>
            <person name="Tice H."/>
            <person name="Bruce D."/>
            <person name="Goodwin L."/>
            <person name="Pitluck S."/>
            <person name="Peters L."/>
            <person name="Ovchinnikova G."/>
            <person name="Teshima H."/>
            <person name="Kyrpides N."/>
            <person name="Mavromatis K."/>
            <person name="Ivanova N."/>
            <person name="Brettin T."/>
            <person name="Detter J.C."/>
            <person name="Han C."/>
            <person name="Larimer F."/>
            <person name="Land M."/>
            <person name="Hauser L."/>
            <person name="Markowitz V."/>
            <person name="Cheng J.-F."/>
            <person name="Hugenholtz P."/>
            <person name="Woyke T."/>
            <person name="Wu D."/>
            <person name="Brambilla E."/>
            <person name="Klenk H.-P."/>
            <person name="Eisen J.A."/>
        </authorList>
    </citation>
    <scope>NUCLEOTIDE SEQUENCE</scope>
    <source>
        <strain evidence="2">DSM 6220</strain>
    </source>
</reference>
<dbReference type="InterPro" id="IPR036737">
    <property type="entry name" value="OmpA-like_sf"/>
</dbReference>
<dbReference type="GO" id="GO:0005886">
    <property type="term" value="C:plasma membrane"/>
    <property type="evidence" value="ECO:0007669"/>
    <property type="project" value="TreeGrafter"/>
</dbReference>
<dbReference type="OrthoDB" id="9757969at2"/>
<dbReference type="eggNOG" id="COG3164">
    <property type="taxonomic scope" value="Bacteria"/>
</dbReference>
<protein>
    <submittedName>
        <fullName evidence="2">Uncharacterized protein involved in outer membrane biogenesis</fullName>
    </submittedName>
</protein>
<dbReference type="Proteomes" id="UP000005234">
    <property type="component" value="Chromosome"/>
</dbReference>
<sequence>MPALLVPWAIRHTLHRPNLLPAGFHVDIGSIRFNPWTLNLGIQQLGLRRTSGADIADVERIDTRLSWRSLWYRVPVIGRLRILQPQIQLSRLPSGKLDIDDLLAPLLAPSTGPLPQFAIANIELINGRVDMNDQVLQRRHRLDQLQLAIPLLANIGARPDLEVRPRLDLRMDGAPLHIEASTLPFASQLRSRAHIQLQNADLAAWLPYLPVALPLAIPSGRLSGDLQLDYDAGRQPASLQLQGQLQLRQLQIQTANRQPLLDLASADIELTDVDPLQGRYRLGRISLDQPRVKLQLDAGGHLPWLDALTRPAATAPTAIATPPLATTGTVATPATAAPTTIRAPELAIAGIELHQAQLEVRRAGMDAPLQISQLQLTLGSIASSNDKAVPLHLSAHVGSGGDLQLDSHLQWQALRASGTAQVKNLALAPWLAWLPAEWRHQLQLDGRLDSLTQFKASLKPSLQLQLGTSRLSLRDVKLQRLGLAPLQWQRLDLQLNTLDLSRRHVDLADAEWQGLQLTARKQDDSLDLLQSWSFPSGTAARSGHVTAAAPWSWQLGRFTLSQAQLQLQQRGDDHPQPLQLDIRQLRLQHLSSKAGSQAELNLDAVTGHRGTIKADGPVGLSPVTAQLMLQMDRVDLAPIQDLVPLPLQIQIQSARMGGKGRLLYHSAHQYAFQGDARLNHVQIKDLTSGGPLLRWSHLQLDGLQLRRHRGQTRVDIQQIGLANFYARVIVNPDGHTNLERLLAAPNEVTTTTTISHAAAPGSVSGNVSSVPALQVSASLPMQLHIGGIRMLQGQLNYSDNFVRPHFNADVTGLQGRIGSFGNLGGAPADLALFGTLNQLSPVLIEGKIDPLAPDAFADVTGTANSVPLPNLSTYSSRYTGYPITSGLLNADVHYILKDGRLQAENHLLISQLTFGPAVTTPGVAHLPVKLAIALLKNSRGEIDIRLPVSGSLSDPQFSISDLFWHAMRDLVGRAVSSPFRLLASAFGDHSGPRELGQLRFAPGSAELDATAIGHLQKLATMLKQRPSLNLDITGRADPVADVQGLREHWVDNEIRSEYHRQHIDADGPMPKLPADEYHDLLVKVYHRDRFKKPRNFLGMEKTPSDAAMMAAIKEHAGIGEHQLQNLASKRALAVAGWMHGKINDTRVSLHVPLISSDDGKKHASDGTAAHEPVTRVDLGLH</sequence>
<dbReference type="InterPro" id="IPR008023">
    <property type="entry name" value="DUF748"/>
</dbReference>
<dbReference type="GO" id="GO:0090313">
    <property type="term" value="P:regulation of protein targeting to membrane"/>
    <property type="evidence" value="ECO:0007669"/>
    <property type="project" value="TreeGrafter"/>
</dbReference>